<organism evidence="10 11">
    <name type="scientific">Aspergillus nanangensis</name>
    <dbReference type="NCBI Taxonomy" id="2582783"/>
    <lineage>
        <taxon>Eukaryota</taxon>
        <taxon>Fungi</taxon>
        <taxon>Dikarya</taxon>
        <taxon>Ascomycota</taxon>
        <taxon>Pezizomycotina</taxon>
        <taxon>Eurotiomycetes</taxon>
        <taxon>Eurotiomycetidae</taxon>
        <taxon>Eurotiales</taxon>
        <taxon>Aspergillaceae</taxon>
        <taxon>Aspergillus</taxon>
        <taxon>Aspergillus subgen. Circumdati</taxon>
    </lineage>
</organism>
<evidence type="ECO:0000313" key="10">
    <source>
        <dbReference type="EMBL" id="KAF9884399.1"/>
    </source>
</evidence>
<dbReference type="GO" id="GO:0004497">
    <property type="term" value="F:monooxygenase activity"/>
    <property type="evidence" value="ECO:0007669"/>
    <property type="project" value="UniProtKB-KW"/>
</dbReference>
<keyword evidence="4 8" id="KW-0479">Metal-binding</keyword>
<dbReference type="InterPro" id="IPR036396">
    <property type="entry name" value="Cyt_P450_sf"/>
</dbReference>
<keyword evidence="7 9" id="KW-0503">Monooxygenase</keyword>
<name>A0AAD4GNP6_ASPNN</name>
<dbReference type="InterPro" id="IPR050121">
    <property type="entry name" value="Cytochrome_P450_monoxygenase"/>
</dbReference>
<keyword evidence="6 8" id="KW-0408">Iron</keyword>
<reference evidence="10" key="2">
    <citation type="submission" date="2020-02" db="EMBL/GenBank/DDBJ databases">
        <authorList>
            <person name="Gilchrist C.L.M."/>
            <person name="Chooi Y.-H."/>
        </authorList>
    </citation>
    <scope>NUCLEOTIDE SEQUENCE</scope>
    <source>
        <strain evidence="10">MST-FP2251</strain>
    </source>
</reference>
<keyword evidence="5 9" id="KW-0560">Oxidoreductase</keyword>
<dbReference type="PANTHER" id="PTHR24305:SF157">
    <property type="entry name" value="N-ACETYLTRYPTOPHAN 6-HYDROXYLASE IVOC-RELATED"/>
    <property type="match status" value="1"/>
</dbReference>
<feature type="binding site" description="axial binding residue" evidence="8">
    <location>
        <position position="405"/>
    </location>
    <ligand>
        <name>heme</name>
        <dbReference type="ChEBI" id="CHEBI:30413"/>
    </ligand>
    <ligandPart>
        <name>Fe</name>
        <dbReference type="ChEBI" id="CHEBI:18248"/>
    </ligandPart>
</feature>
<proteinExistence type="inferred from homology"/>
<evidence type="ECO:0000256" key="9">
    <source>
        <dbReference type="RuleBase" id="RU000461"/>
    </source>
</evidence>
<dbReference type="InterPro" id="IPR002401">
    <property type="entry name" value="Cyt_P450_E_grp-I"/>
</dbReference>
<dbReference type="PRINTS" id="PR00463">
    <property type="entry name" value="EP450I"/>
</dbReference>
<dbReference type="Gene3D" id="1.10.630.10">
    <property type="entry name" value="Cytochrome P450"/>
    <property type="match status" value="1"/>
</dbReference>
<dbReference type="GO" id="GO:0020037">
    <property type="term" value="F:heme binding"/>
    <property type="evidence" value="ECO:0007669"/>
    <property type="project" value="InterPro"/>
</dbReference>
<evidence type="ECO:0000256" key="3">
    <source>
        <dbReference type="ARBA" id="ARBA00022617"/>
    </source>
</evidence>
<keyword evidence="11" id="KW-1185">Reference proteome</keyword>
<evidence type="ECO:0000313" key="11">
    <source>
        <dbReference type="Proteomes" id="UP001194746"/>
    </source>
</evidence>
<gene>
    <name evidence="10" type="ORF">FE257_001799</name>
</gene>
<protein>
    <recommendedName>
        <fullName evidence="12">Cytochrome P450</fullName>
    </recommendedName>
</protein>
<dbReference type="PANTHER" id="PTHR24305">
    <property type="entry name" value="CYTOCHROME P450"/>
    <property type="match status" value="1"/>
</dbReference>
<evidence type="ECO:0000256" key="8">
    <source>
        <dbReference type="PIRSR" id="PIRSR602401-1"/>
    </source>
</evidence>
<evidence type="ECO:0000256" key="7">
    <source>
        <dbReference type="ARBA" id="ARBA00023033"/>
    </source>
</evidence>
<dbReference type="Proteomes" id="UP001194746">
    <property type="component" value="Unassembled WGS sequence"/>
</dbReference>
<dbReference type="CDD" id="cd11062">
    <property type="entry name" value="CYP58-like"/>
    <property type="match status" value="1"/>
</dbReference>
<dbReference type="EMBL" id="VCAU01000123">
    <property type="protein sequence ID" value="KAF9884399.1"/>
    <property type="molecule type" value="Genomic_DNA"/>
</dbReference>
<dbReference type="InterPro" id="IPR017972">
    <property type="entry name" value="Cyt_P450_CS"/>
</dbReference>
<dbReference type="InterPro" id="IPR001128">
    <property type="entry name" value="Cyt_P450"/>
</dbReference>
<reference evidence="10" key="1">
    <citation type="journal article" date="2019" name="Beilstein J. Org. Chem.">
        <title>Nanangenines: drimane sesquiterpenoids as the dominant metabolite cohort of a novel Australian fungus, Aspergillus nanangensis.</title>
        <authorList>
            <person name="Lacey H.J."/>
            <person name="Gilchrist C.L.M."/>
            <person name="Crombie A."/>
            <person name="Kalaitzis J.A."/>
            <person name="Vuong D."/>
            <person name="Rutledge P.J."/>
            <person name="Turner P."/>
            <person name="Pitt J.I."/>
            <person name="Lacey E."/>
            <person name="Chooi Y.H."/>
            <person name="Piggott A.M."/>
        </authorList>
    </citation>
    <scope>NUCLEOTIDE SEQUENCE</scope>
    <source>
        <strain evidence="10">MST-FP2251</strain>
    </source>
</reference>
<keyword evidence="3 8" id="KW-0349">Heme</keyword>
<evidence type="ECO:0000256" key="5">
    <source>
        <dbReference type="ARBA" id="ARBA00023002"/>
    </source>
</evidence>
<evidence type="ECO:0000256" key="2">
    <source>
        <dbReference type="ARBA" id="ARBA00010617"/>
    </source>
</evidence>
<dbReference type="Pfam" id="PF00067">
    <property type="entry name" value="p450"/>
    <property type="match status" value="1"/>
</dbReference>
<dbReference type="GO" id="GO:0016705">
    <property type="term" value="F:oxidoreductase activity, acting on paired donors, with incorporation or reduction of molecular oxygen"/>
    <property type="evidence" value="ECO:0007669"/>
    <property type="project" value="InterPro"/>
</dbReference>
<accession>A0AAD4GNP6</accession>
<comment type="caution">
    <text evidence="10">The sequence shown here is derived from an EMBL/GenBank/DDBJ whole genome shotgun (WGS) entry which is preliminary data.</text>
</comment>
<sequence>MLAATTSLYEFYYDAIKGGKFIWEMEKMHNQYGPIVRINPREIHVRDPYFFDQIYNSKRQDKDPYIARIFASPLSGSATVDHDHHRFRRELVNPFFSKRAVMGLEYIIRDKVDKVSLRLQQAYKDRTVVSLDGIFAALTADVISHYTYGESMGILDTEDMRNDFRDAVRGAVEICHFTRFSPLPQLLVDNVPWLIEWLQPISKGMFDAKRMLRRKTLAVMNDEDGGKDPNAPKTIFDSLCDKSVPAAERTLPRVMDEAFVVLGAGTETTARVLALGAFYLYQDRAMLDKMREELRKVMPEPSSKVSSAQLEQLPYLAAVVNESLRLSHSVIMRLPRIATATPLAYGDYTIPPGTPVSQSSYFVHTDTRIFPDAETFNPERWIEASNKGERLTKFLVPFSKGPRICLGMNLAYSELYQMFAVLFRCFEMKICNTPPESIRITRDLFIGLPDADTLQVQGVVTGVISH</sequence>
<dbReference type="PROSITE" id="PS00086">
    <property type="entry name" value="CYTOCHROME_P450"/>
    <property type="match status" value="1"/>
</dbReference>
<dbReference type="AlphaFoldDB" id="A0AAD4GNP6"/>
<dbReference type="GO" id="GO:0005506">
    <property type="term" value="F:iron ion binding"/>
    <property type="evidence" value="ECO:0007669"/>
    <property type="project" value="InterPro"/>
</dbReference>
<comment type="cofactor">
    <cofactor evidence="1 8">
        <name>heme</name>
        <dbReference type="ChEBI" id="CHEBI:30413"/>
    </cofactor>
</comment>
<dbReference type="PRINTS" id="PR00385">
    <property type="entry name" value="P450"/>
</dbReference>
<evidence type="ECO:0008006" key="12">
    <source>
        <dbReference type="Google" id="ProtNLM"/>
    </source>
</evidence>
<evidence type="ECO:0000256" key="4">
    <source>
        <dbReference type="ARBA" id="ARBA00022723"/>
    </source>
</evidence>
<evidence type="ECO:0000256" key="1">
    <source>
        <dbReference type="ARBA" id="ARBA00001971"/>
    </source>
</evidence>
<evidence type="ECO:0000256" key="6">
    <source>
        <dbReference type="ARBA" id="ARBA00023004"/>
    </source>
</evidence>
<comment type="similarity">
    <text evidence="2 9">Belongs to the cytochrome P450 family.</text>
</comment>
<dbReference type="SUPFAM" id="SSF48264">
    <property type="entry name" value="Cytochrome P450"/>
    <property type="match status" value="1"/>
</dbReference>